<dbReference type="InterPro" id="IPR041679">
    <property type="entry name" value="DNA2/NAM7-like_C"/>
</dbReference>
<dbReference type="GO" id="GO:0005737">
    <property type="term" value="C:cytoplasm"/>
    <property type="evidence" value="ECO:0007669"/>
    <property type="project" value="InterPro"/>
</dbReference>
<dbReference type="GO" id="GO:0016787">
    <property type="term" value="F:hydrolase activity"/>
    <property type="evidence" value="ECO:0007669"/>
    <property type="project" value="UniProtKB-KW"/>
</dbReference>
<dbReference type="AlphaFoldDB" id="A0A1R2CJD0"/>
<dbReference type="SUPFAM" id="SSF52540">
    <property type="entry name" value="P-loop containing nucleoside triphosphate hydrolases"/>
    <property type="match status" value="1"/>
</dbReference>
<dbReference type="GO" id="GO:0003723">
    <property type="term" value="F:RNA binding"/>
    <property type="evidence" value="ECO:0007669"/>
    <property type="project" value="InterPro"/>
</dbReference>
<dbReference type="InterPro" id="IPR018999">
    <property type="entry name" value="UPF1_CH/ZBD"/>
</dbReference>
<gene>
    <name evidence="7" type="ORF">SteCoe_8886</name>
</gene>
<evidence type="ECO:0000256" key="4">
    <source>
        <dbReference type="ARBA" id="ARBA00022840"/>
    </source>
</evidence>
<dbReference type="OrthoDB" id="6513042at2759"/>
<dbReference type="FunFam" id="3.40.50.300:FF:000326">
    <property type="entry name" value="P-loop containing nucleoside triphosphate hydrolase"/>
    <property type="match status" value="1"/>
</dbReference>
<dbReference type="Proteomes" id="UP000187209">
    <property type="component" value="Unassembled WGS sequence"/>
</dbReference>
<evidence type="ECO:0000256" key="5">
    <source>
        <dbReference type="PROSITE-ProRule" id="PRU01341"/>
    </source>
</evidence>
<protein>
    <recommendedName>
        <fullName evidence="6">Upf1 domain-containing protein</fullName>
    </recommendedName>
</protein>
<reference evidence="7 8" key="1">
    <citation type="submission" date="2016-11" db="EMBL/GenBank/DDBJ databases">
        <title>The macronuclear genome of Stentor coeruleus: a giant cell with tiny introns.</title>
        <authorList>
            <person name="Slabodnick M."/>
            <person name="Ruby J.G."/>
            <person name="Reiff S.B."/>
            <person name="Swart E.C."/>
            <person name="Gosai S."/>
            <person name="Prabakaran S."/>
            <person name="Witkowska E."/>
            <person name="Larue G.E."/>
            <person name="Fisher S."/>
            <person name="Freeman R.M."/>
            <person name="Gunawardena J."/>
            <person name="Chu W."/>
            <person name="Stover N.A."/>
            <person name="Gregory B.D."/>
            <person name="Nowacki M."/>
            <person name="Derisi J."/>
            <person name="Roy S.W."/>
            <person name="Marshall W.F."/>
            <person name="Sood P."/>
        </authorList>
    </citation>
    <scope>NUCLEOTIDE SEQUENCE [LARGE SCALE GENOMIC DNA]</scope>
    <source>
        <strain evidence="7">WM001</strain>
    </source>
</reference>
<dbReference type="EMBL" id="MPUH01000135">
    <property type="protein sequence ID" value="OMJ89060.1"/>
    <property type="molecule type" value="Genomic_DNA"/>
</dbReference>
<dbReference type="Pfam" id="PF09416">
    <property type="entry name" value="UPF1_Zn_bind"/>
    <property type="match status" value="1"/>
</dbReference>
<evidence type="ECO:0000256" key="1">
    <source>
        <dbReference type="ARBA" id="ARBA00022741"/>
    </source>
</evidence>
<evidence type="ECO:0000256" key="2">
    <source>
        <dbReference type="ARBA" id="ARBA00022801"/>
    </source>
</evidence>
<evidence type="ECO:0000313" key="8">
    <source>
        <dbReference type="Proteomes" id="UP000187209"/>
    </source>
</evidence>
<name>A0A1R2CJD0_9CILI</name>
<dbReference type="GO" id="GO:0005694">
    <property type="term" value="C:chromosome"/>
    <property type="evidence" value="ECO:0007669"/>
    <property type="project" value="UniProtKB-ARBA"/>
</dbReference>
<evidence type="ECO:0000259" key="6">
    <source>
        <dbReference type="PROSITE" id="PS51997"/>
    </source>
</evidence>
<comment type="caution">
    <text evidence="5">Lacks conserved residue(s) required for the propagation of feature annotation.</text>
</comment>
<evidence type="ECO:0000313" key="7">
    <source>
        <dbReference type="EMBL" id="OMJ89060.1"/>
    </source>
</evidence>
<dbReference type="InterPro" id="IPR027417">
    <property type="entry name" value="P-loop_NTPase"/>
</dbReference>
<dbReference type="CDD" id="cd21400">
    <property type="entry name" value="ZBD_UPF1-like"/>
    <property type="match status" value="1"/>
</dbReference>
<organism evidence="7 8">
    <name type="scientific">Stentor coeruleus</name>
    <dbReference type="NCBI Taxonomy" id="5963"/>
    <lineage>
        <taxon>Eukaryota</taxon>
        <taxon>Sar</taxon>
        <taxon>Alveolata</taxon>
        <taxon>Ciliophora</taxon>
        <taxon>Postciliodesmatophora</taxon>
        <taxon>Heterotrichea</taxon>
        <taxon>Heterotrichida</taxon>
        <taxon>Stentoridae</taxon>
        <taxon>Stentor</taxon>
    </lineage>
</organism>
<comment type="caution">
    <text evidence="7">The sequence shown here is derived from an EMBL/GenBank/DDBJ whole genome shotgun (WGS) entry which is preliminary data.</text>
</comment>
<keyword evidence="3" id="KW-0347">Helicase</keyword>
<dbReference type="InterPro" id="IPR045055">
    <property type="entry name" value="DNA2/NAM7-like"/>
</dbReference>
<dbReference type="PANTHER" id="PTHR10887:SF364">
    <property type="entry name" value="REGULATOR OF NONSENSE TRANSCRIPTS 1"/>
    <property type="match status" value="1"/>
</dbReference>
<dbReference type="Gene3D" id="3.40.50.300">
    <property type="entry name" value="P-loop containing nucleotide triphosphate hydrolases"/>
    <property type="match status" value="2"/>
</dbReference>
<dbReference type="PROSITE" id="PS51997">
    <property type="entry name" value="UPF1_CH_RICH"/>
    <property type="match status" value="1"/>
</dbReference>
<feature type="domain" description="Upf1" evidence="6">
    <location>
        <begin position="22"/>
        <end position="172"/>
    </location>
</feature>
<dbReference type="PANTHER" id="PTHR10887">
    <property type="entry name" value="DNA2/NAM7 HELICASE FAMILY"/>
    <property type="match status" value="1"/>
</dbReference>
<keyword evidence="4" id="KW-0067">ATP-binding</keyword>
<dbReference type="InterPro" id="IPR041677">
    <property type="entry name" value="DNA2/NAM7_AAA_11"/>
</dbReference>
<accession>A0A1R2CJD0</accession>
<keyword evidence="8" id="KW-1185">Reference proteome</keyword>
<evidence type="ECO:0000256" key="3">
    <source>
        <dbReference type="ARBA" id="ARBA00022806"/>
    </source>
</evidence>
<sequence length="817" mass="94079">MEINDEEILARNIFDQGVMVNFSSLPIEHCLYCGIYNPQCLARCEICQYWFCNDSSSENNSGSHIFQHLRISSHKYLSAHRENSMHVGLFRCEECRITNCFNLQIMPNLQILCRRCAQSRRFSNRDLIFSEFIEQQMVNSLKISVPSVEDIMGSLHVTPDQVRRIEENVISRTDPYLGMTEEFKRNVMPHRIKLRYESLNEYYSILSALLEKDMKYNKRLIEGFRANNLVLTMRQNGIGTFIFKSIDYGIRLSNGKYLELKINSVIYNAVVAFIEDREEIIYIKFICRENILNVGEYRFDLSIKFTEIPYQRMFDALFAFKDGYADSTLVNLILGNSLENPEIPLIEEINCNVPGLEPLNPSQQICVRNALSSTYSLIQGPPGTGKTQTLAAIVYYLLENIHPDHKILVCSTSNAAVDNIVKRIAQTGVSVLRICSKLREKITSPVKNHCLHVKLKKYISQMYPEFLSKYISKAIYDEDLSPESYHMYLEYTKNGVENIIFNSKVICCTNVVAGDGRLGNYYYDTVLVDEANQATEPEILIPLLNGCTRFILAGDQMQLGPVSLCSSSVYGGLSRSLFSRLFDLRAVFNVLDTQYRMHPSISRFPIEFFYENRLRNGITHIDRIDTHLRTNFWPNKTPLVFIDHLNFEGCSGAGKSFVNTNEAFLVLECVQTLIYEGVDADRQVILTPYDGQKRYIIELMNIAGIYVEVYNIDEFQGKEKDYVLYSLVRSNERGQVGFLNDFKRMNVGITRAKYGMVIFGSSSVLINSRLWRHFIKDYSENNLIFEGMFGNLRQKHVQVGELEVYDFSHVFPYAGNN</sequence>
<proteinExistence type="predicted"/>
<dbReference type="CDD" id="cd18808">
    <property type="entry name" value="SF1_C_Upf1"/>
    <property type="match status" value="1"/>
</dbReference>
<dbReference type="Pfam" id="PF13086">
    <property type="entry name" value="AAA_11"/>
    <property type="match status" value="2"/>
</dbReference>
<keyword evidence="2" id="KW-0378">Hydrolase</keyword>
<dbReference type="GO" id="GO:0000184">
    <property type="term" value="P:nuclear-transcribed mRNA catabolic process, nonsense-mediated decay"/>
    <property type="evidence" value="ECO:0007669"/>
    <property type="project" value="InterPro"/>
</dbReference>
<dbReference type="Pfam" id="PF13087">
    <property type="entry name" value="AAA_12"/>
    <property type="match status" value="1"/>
</dbReference>
<dbReference type="InterPro" id="IPR047187">
    <property type="entry name" value="SF1_C_Upf1"/>
</dbReference>
<keyword evidence="1" id="KW-0547">Nucleotide-binding</keyword>
<dbReference type="GO" id="GO:0003724">
    <property type="term" value="F:RNA helicase activity"/>
    <property type="evidence" value="ECO:0007669"/>
    <property type="project" value="InterPro"/>
</dbReference>
<dbReference type="GO" id="GO:0008270">
    <property type="term" value="F:zinc ion binding"/>
    <property type="evidence" value="ECO:0007669"/>
    <property type="project" value="InterPro"/>
</dbReference>
<dbReference type="GO" id="GO:0005524">
    <property type="term" value="F:ATP binding"/>
    <property type="evidence" value="ECO:0007669"/>
    <property type="project" value="UniProtKB-KW"/>
</dbReference>